<sequence length="76" mass="8524">MTAGRASWRGGCGVNRGDPVSLWRLYNSQWERQARATAVSERALRWSVKAAMAVREVPLLASSRRCLPFGPSSQRY</sequence>
<dbReference type="EMBL" id="UYWX01025497">
    <property type="protein sequence ID" value="VDM37259.1"/>
    <property type="molecule type" value="Genomic_DNA"/>
</dbReference>
<keyword evidence="2" id="KW-1185">Reference proteome</keyword>
<protein>
    <submittedName>
        <fullName evidence="1">Uncharacterized protein</fullName>
    </submittedName>
</protein>
<dbReference type="Proteomes" id="UP000274429">
    <property type="component" value="Unassembled WGS sequence"/>
</dbReference>
<reference evidence="1 2" key="1">
    <citation type="submission" date="2018-11" db="EMBL/GenBank/DDBJ databases">
        <authorList>
            <consortium name="Pathogen Informatics"/>
        </authorList>
    </citation>
    <scope>NUCLEOTIDE SEQUENCE [LARGE SCALE GENOMIC DNA]</scope>
</reference>
<dbReference type="AlphaFoldDB" id="A0A3P7G7M9"/>
<accession>A0A3P7G7M9</accession>
<evidence type="ECO:0000313" key="1">
    <source>
        <dbReference type="EMBL" id="VDM37259.1"/>
    </source>
</evidence>
<organism evidence="1 2">
    <name type="scientific">Hydatigena taeniaeformis</name>
    <name type="common">Feline tapeworm</name>
    <name type="synonym">Taenia taeniaeformis</name>
    <dbReference type="NCBI Taxonomy" id="6205"/>
    <lineage>
        <taxon>Eukaryota</taxon>
        <taxon>Metazoa</taxon>
        <taxon>Spiralia</taxon>
        <taxon>Lophotrochozoa</taxon>
        <taxon>Platyhelminthes</taxon>
        <taxon>Cestoda</taxon>
        <taxon>Eucestoda</taxon>
        <taxon>Cyclophyllidea</taxon>
        <taxon>Taeniidae</taxon>
        <taxon>Hydatigera</taxon>
    </lineage>
</organism>
<name>A0A3P7G7M9_HYDTA</name>
<proteinExistence type="predicted"/>
<evidence type="ECO:0000313" key="2">
    <source>
        <dbReference type="Proteomes" id="UP000274429"/>
    </source>
</evidence>
<gene>
    <name evidence="1" type="ORF">TTAC_LOCUS11601</name>
</gene>
<dbReference type="OrthoDB" id="6274322at2759"/>